<dbReference type="SUPFAM" id="SSF52172">
    <property type="entry name" value="CheY-like"/>
    <property type="match status" value="1"/>
</dbReference>
<dbReference type="GO" id="GO:0006355">
    <property type="term" value="P:regulation of DNA-templated transcription"/>
    <property type="evidence" value="ECO:0007669"/>
    <property type="project" value="InterPro"/>
</dbReference>
<dbReference type="PANTHER" id="PTHR43214">
    <property type="entry name" value="TWO-COMPONENT RESPONSE REGULATOR"/>
    <property type="match status" value="1"/>
</dbReference>
<dbReference type="InterPro" id="IPR011006">
    <property type="entry name" value="CheY-like_superfamily"/>
</dbReference>
<dbReference type="GO" id="GO:0003677">
    <property type="term" value="F:DNA binding"/>
    <property type="evidence" value="ECO:0007669"/>
    <property type="project" value="UniProtKB-KW"/>
</dbReference>
<dbReference type="PRINTS" id="PR00038">
    <property type="entry name" value="HTHLUXR"/>
</dbReference>
<dbReference type="Gene3D" id="1.10.10.10">
    <property type="entry name" value="Winged helix-like DNA-binding domain superfamily/Winged helix DNA-binding domain"/>
    <property type="match status" value="1"/>
</dbReference>
<proteinExistence type="predicted"/>
<dbReference type="SUPFAM" id="SSF46894">
    <property type="entry name" value="C-terminal effector domain of the bipartite response regulators"/>
    <property type="match status" value="1"/>
</dbReference>
<evidence type="ECO:0000256" key="3">
    <source>
        <dbReference type="PROSITE-ProRule" id="PRU00169"/>
    </source>
</evidence>
<dbReference type="InterPro" id="IPR001789">
    <property type="entry name" value="Sig_transdc_resp-reg_receiver"/>
</dbReference>
<dbReference type="InterPro" id="IPR000792">
    <property type="entry name" value="Tscrpt_reg_LuxR_C"/>
</dbReference>
<evidence type="ECO:0000256" key="1">
    <source>
        <dbReference type="ARBA" id="ARBA00022553"/>
    </source>
</evidence>
<evidence type="ECO:0000313" key="6">
    <source>
        <dbReference type="EMBL" id="PPT74946.1"/>
    </source>
</evidence>
<dbReference type="InterPro" id="IPR058245">
    <property type="entry name" value="NreC/VraR/RcsB-like_REC"/>
</dbReference>
<keyword evidence="1 3" id="KW-0597">Phosphoprotein</keyword>
<keyword evidence="7" id="KW-1185">Reference proteome</keyword>
<organism evidence="6 7">
    <name type="scientific">Xanthomonas theicola</name>
    <dbReference type="NCBI Taxonomy" id="56464"/>
    <lineage>
        <taxon>Bacteria</taxon>
        <taxon>Pseudomonadati</taxon>
        <taxon>Pseudomonadota</taxon>
        <taxon>Gammaproteobacteria</taxon>
        <taxon>Lysobacterales</taxon>
        <taxon>Lysobacteraceae</taxon>
        <taxon>Xanthomonas</taxon>
    </lineage>
</organism>
<dbReference type="InterPro" id="IPR016032">
    <property type="entry name" value="Sig_transdc_resp-reg_C-effctor"/>
</dbReference>
<dbReference type="InterPro" id="IPR039420">
    <property type="entry name" value="WalR-like"/>
</dbReference>
<gene>
    <name evidence="6" type="ORF">XthCFBP4691_19855</name>
</gene>
<comment type="caution">
    <text evidence="6">The sequence shown here is derived from an EMBL/GenBank/DDBJ whole genome shotgun (WGS) entry which is preliminary data.</text>
</comment>
<feature type="domain" description="HTH luxR-type" evidence="4">
    <location>
        <begin position="147"/>
        <end position="212"/>
    </location>
</feature>
<dbReference type="Pfam" id="PF00072">
    <property type="entry name" value="Response_reg"/>
    <property type="match status" value="1"/>
</dbReference>
<evidence type="ECO:0000313" key="7">
    <source>
        <dbReference type="Proteomes" id="UP000239898"/>
    </source>
</evidence>
<evidence type="ECO:0000259" key="5">
    <source>
        <dbReference type="PROSITE" id="PS50110"/>
    </source>
</evidence>
<dbReference type="Proteomes" id="UP000239898">
    <property type="component" value="Unassembled WGS sequence"/>
</dbReference>
<keyword evidence="2 6" id="KW-0238">DNA-binding</keyword>
<dbReference type="GO" id="GO:0000160">
    <property type="term" value="P:phosphorelay signal transduction system"/>
    <property type="evidence" value="ECO:0007669"/>
    <property type="project" value="InterPro"/>
</dbReference>
<evidence type="ECO:0000259" key="4">
    <source>
        <dbReference type="PROSITE" id="PS50043"/>
    </source>
</evidence>
<dbReference type="RefSeq" id="WP_128421937.1">
    <property type="nucleotide sequence ID" value="NZ_CP049017.1"/>
</dbReference>
<dbReference type="SMART" id="SM00448">
    <property type="entry name" value="REC"/>
    <property type="match status" value="1"/>
</dbReference>
<dbReference type="PROSITE" id="PS50043">
    <property type="entry name" value="HTH_LUXR_2"/>
    <property type="match status" value="1"/>
</dbReference>
<sequence>MPYKIKVVIADDHPAIIEGVKHSIAVSTIELMGTAHDSTQVIELLDQGVADVLVTDYAMPGGEFGDGLPLFEFILRRYPDIKIVVVTMIENPGVLRSLIAMGVRCIVGKSDDLSHLIPAIHIASSGAQYFSPTVSAIVQALEKLPAGDNRSVRLSKRESEVIRLYVSGTKINDIAAQLHRSKQTISSQKNSAMKKIGVASDADLFKYALEVGLVPSSSTPKG</sequence>
<name>A0A2S6Z2B3_9XANT</name>
<protein>
    <submittedName>
        <fullName evidence="6">DNA-binding response regulator</fullName>
    </submittedName>
</protein>
<accession>A0A2S6Z2B3</accession>
<dbReference type="CDD" id="cd17535">
    <property type="entry name" value="REC_NarL-like"/>
    <property type="match status" value="1"/>
</dbReference>
<dbReference type="SMART" id="SM00421">
    <property type="entry name" value="HTH_LUXR"/>
    <property type="match status" value="1"/>
</dbReference>
<dbReference type="Gene3D" id="3.40.50.2300">
    <property type="match status" value="1"/>
</dbReference>
<dbReference type="PANTHER" id="PTHR43214:SF17">
    <property type="entry name" value="TRANSCRIPTIONAL REGULATORY PROTEIN RCSB"/>
    <property type="match status" value="1"/>
</dbReference>
<dbReference type="PROSITE" id="PS50110">
    <property type="entry name" value="RESPONSE_REGULATORY"/>
    <property type="match status" value="1"/>
</dbReference>
<dbReference type="EMBL" id="MIGX01000217">
    <property type="protein sequence ID" value="PPT74946.1"/>
    <property type="molecule type" value="Genomic_DNA"/>
</dbReference>
<evidence type="ECO:0000256" key="2">
    <source>
        <dbReference type="ARBA" id="ARBA00023125"/>
    </source>
</evidence>
<dbReference type="AlphaFoldDB" id="A0A2S6Z2B3"/>
<feature type="modified residue" description="4-aspartylphosphate" evidence="3">
    <location>
        <position position="56"/>
    </location>
</feature>
<dbReference type="CDD" id="cd06170">
    <property type="entry name" value="LuxR_C_like"/>
    <property type="match status" value="1"/>
</dbReference>
<reference evidence="6 7" key="1">
    <citation type="submission" date="2016-08" db="EMBL/GenBank/DDBJ databases">
        <title>Evolution of the type three secretion system and type three effector repertoires in Xanthomonas.</title>
        <authorList>
            <person name="Merda D."/>
            <person name="Briand M."/>
            <person name="Bosis E."/>
            <person name="Rousseau C."/>
            <person name="Portier P."/>
            <person name="Jacques M.-A."/>
            <person name="Fischer-Le Saux M."/>
        </authorList>
    </citation>
    <scope>NUCLEOTIDE SEQUENCE [LARGE SCALE GENOMIC DNA]</scope>
    <source>
        <strain evidence="6 7">CFBP 4691</strain>
    </source>
</reference>
<feature type="domain" description="Response regulatory" evidence="5">
    <location>
        <begin position="6"/>
        <end position="124"/>
    </location>
</feature>
<dbReference type="Pfam" id="PF00196">
    <property type="entry name" value="GerE"/>
    <property type="match status" value="1"/>
</dbReference>
<dbReference type="InterPro" id="IPR036388">
    <property type="entry name" value="WH-like_DNA-bd_sf"/>
</dbReference>
<dbReference type="OrthoDB" id="4313922at2"/>